<dbReference type="Proteomes" id="UP000773614">
    <property type="component" value="Unassembled WGS sequence"/>
</dbReference>
<comment type="caution">
    <text evidence="3">The sequence shown here is derived from an EMBL/GenBank/DDBJ whole genome shotgun (WGS) entry which is preliminary data.</text>
</comment>
<evidence type="ECO:0000313" key="4">
    <source>
        <dbReference type="Proteomes" id="UP000773614"/>
    </source>
</evidence>
<dbReference type="PANTHER" id="PTHR36505:SF1">
    <property type="entry name" value="BLR1072 PROTEIN"/>
    <property type="match status" value="1"/>
</dbReference>
<dbReference type="InterPro" id="IPR011033">
    <property type="entry name" value="PRC_barrel-like_sf"/>
</dbReference>
<dbReference type="PANTHER" id="PTHR36505">
    <property type="entry name" value="BLR1072 PROTEIN"/>
    <property type="match status" value="1"/>
</dbReference>
<feature type="domain" description="PRC-barrel" evidence="2">
    <location>
        <begin position="452"/>
        <end position="532"/>
    </location>
</feature>
<feature type="region of interest" description="Disordered" evidence="1">
    <location>
        <begin position="400"/>
        <end position="446"/>
    </location>
</feature>
<protein>
    <submittedName>
        <fullName evidence="3">PRC-barrel domain containing protein</fullName>
    </submittedName>
</protein>
<feature type="compositionally biased region" description="Polar residues" evidence="1">
    <location>
        <begin position="185"/>
        <end position="195"/>
    </location>
</feature>
<feature type="domain" description="PRC-barrel" evidence="2">
    <location>
        <begin position="269"/>
        <end position="325"/>
    </location>
</feature>
<dbReference type="InterPro" id="IPR027275">
    <property type="entry name" value="PRC-brl_dom"/>
</dbReference>
<dbReference type="SUPFAM" id="SSF50346">
    <property type="entry name" value="PRC-barrel domain"/>
    <property type="match status" value="3"/>
</dbReference>
<evidence type="ECO:0000256" key="1">
    <source>
        <dbReference type="SAM" id="MobiDB-lite"/>
    </source>
</evidence>
<gene>
    <name evidence="3" type="ORF">E4O86_20115</name>
</gene>
<keyword evidence="4" id="KW-1185">Reference proteome</keyword>
<sequence length="542" mass="55322">MEGPRSPDQGCRAARTMQHARRETSMIRRLMASSAIFALVSAGALGTALAQNNPATPAQSNQPAAAAQAGGAGTVQTQGFFAEHANLASRIMGQPVYSSQDPEADRIGDVNDLVVDEHGKVSQAVIGVGGFLGIGEKDVAVPIDQVAVIERDGKVRLVYASTREQLESAESFDRAAYDPQRRNADTANTASTTGSGMVGGPGTSSTMAGDMSSGAGQTNQNAANQNAAERAGNASPQSTTAQADNSAAGTQTAQAGGNSGFVNFDENAQIRASDMIGKEVYGQDDRSIGEIADIVLAPDGKTRAAVIDVGGFLGVGEKPITIPFDQLQMQAKADSAAAAGNAGQNNAGQGNAAQRAAADGSDMRISVAMTRDQIEQAPEYDRDAEAANMNAAGTGMAANRAAGTSGGAASNQATDANRAAQANQQAATGSPAPTGSQQAMTNTGGNAAVQPQEVSADDLLGAKVVGTRDDDIGEVEDVVFTKSGDIQAVVIDVGGFLGIGEKPVAVQYDTLNVQKDKSGDLRVMVNTTEDQLKDAPEYRGAD</sequence>
<dbReference type="AlphaFoldDB" id="A0A964WVN6"/>
<dbReference type="Gene3D" id="2.30.30.240">
    <property type="entry name" value="PRC-barrel domain"/>
    <property type="match status" value="3"/>
</dbReference>
<feature type="region of interest" description="Disordered" evidence="1">
    <location>
        <begin position="168"/>
        <end position="262"/>
    </location>
</feature>
<feature type="compositionally biased region" description="Low complexity" evidence="1">
    <location>
        <begin position="245"/>
        <end position="256"/>
    </location>
</feature>
<accession>A0A964WVN6</accession>
<reference evidence="3" key="1">
    <citation type="submission" date="2019-03" db="EMBL/GenBank/DDBJ databases">
        <title>Afifella sp. nov., isolated from activated sludge.</title>
        <authorList>
            <person name="Li Q."/>
            <person name="Liu Y."/>
        </authorList>
    </citation>
    <scope>NUCLEOTIDE SEQUENCE</scope>
    <source>
        <strain evidence="3">L72</strain>
    </source>
</reference>
<feature type="domain" description="PRC-barrel" evidence="2">
    <location>
        <begin position="87"/>
        <end position="152"/>
    </location>
</feature>
<name>A0A964WVN6_9HYPH</name>
<feature type="compositionally biased region" description="Polar residues" evidence="1">
    <location>
        <begin position="431"/>
        <end position="445"/>
    </location>
</feature>
<proteinExistence type="predicted"/>
<feature type="compositionally biased region" description="Low complexity" evidence="1">
    <location>
        <begin position="411"/>
        <end position="427"/>
    </location>
</feature>
<feature type="region of interest" description="Disordered" evidence="1">
    <location>
        <begin position="340"/>
        <end position="360"/>
    </location>
</feature>
<evidence type="ECO:0000313" key="3">
    <source>
        <dbReference type="EMBL" id="MYZ50015.1"/>
    </source>
</evidence>
<organism evidence="3 4">
    <name type="scientific">Propylenella binzhouense</name>
    <dbReference type="NCBI Taxonomy" id="2555902"/>
    <lineage>
        <taxon>Bacteria</taxon>
        <taxon>Pseudomonadati</taxon>
        <taxon>Pseudomonadota</taxon>
        <taxon>Alphaproteobacteria</taxon>
        <taxon>Hyphomicrobiales</taxon>
        <taxon>Propylenellaceae</taxon>
        <taxon>Propylenella</taxon>
    </lineage>
</organism>
<dbReference type="Pfam" id="PF05239">
    <property type="entry name" value="PRC"/>
    <property type="match status" value="3"/>
</dbReference>
<dbReference type="EMBL" id="SPKJ01000113">
    <property type="protein sequence ID" value="MYZ50015.1"/>
    <property type="molecule type" value="Genomic_DNA"/>
</dbReference>
<feature type="region of interest" description="Disordered" evidence="1">
    <location>
        <begin position="1"/>
        <end position="20"/>
    </location>
</feature>
<evidence type="ECO:0000259" key="2">
    <source>
        <dbReference type="Pfam" id="PF05239"/>
    </source>
</evidence>
<feature type="compositionally biased region" description="Polar residues" evidence="1">
    <location>
        <begin position="235"/>
        <end position="244"/>
    </location>
</feature>
<feature type="compositionally biased region" description="Basic and acidic residues" evidence="1">
    <location>
        <begin position="171"/>
        <end position="184"/>
    </location>
</feature>
<feature type="compositionally biased region" description="Low complexity" evidence="1">
    <location>
        <begin position="340"/>
        <end position="358"/>
    </location>
</feature>
<feature type="compositionally biased region" description="Low complexity" evidence="1">
    <location>
        <begin position="214"/>
        <end position="234"/>
    </location>
</feature>